<feature type="compositionally biased region" description="Polar residues" evidence="1">
    <location>
        <begin position="99"/>
        <end position="112"/>
    </location>
</feature>
<organism evidence="3 4">
    <name type="scientific">Blastococcus xanthinilyticus</name>
    <dbReference type="NCBI Taxonomy" id="1564164"/>
    <lineage>
        <taxon>Bacteria</taxon>
        <taxon>Bacillati</taxon>
        <taxon>Actinomycetota</taxon>
        <taxon>Actinomycetes</taxon>
        <taxon>Geodermatophilales</taxon>
        <taxon>Geodermatophilaceae</taxon>
        <taxon>Blastococcus</taxon>
    </lineage>
</organism>
<proteinExistence type="predicted"/>
<feature type="region of interest" description="Disordered" evidence="1">
    <location>
        <begin position="99"/>
        <end position="146"/>
    </location>
</feature>
<dbReference type="Proteomes" id="UP000322499">
    <property type="component" value="Unassembled WGS sequence"/>
</dbReference>
<accession>A0A5S5D1C0</accession>
<keyword evidence="2" id="KW-0812">Transmembrane</keyword>
<reference evidence="3 4" key="1">
    <citation type="submission" date="2019-07" db="EMBL/GenBank/DDBJ databases">
        <title>Genomic Encyclopedia of Archaeal and Bacterial Type Strains, Phase II (KMG-II): from individual species to whole genera.</title>
        <authorList>
            <person name="Goeker M."/>
        </authorList>
    </citation>
    <scope>NUCLEOTIDE SEQUENCE [LARGE SCALE GENOMIC DNA]</scope>
    <source>
        <strain evidence="3 4">DSM 46842</strain>
    </source>
</reference>
<evidence type="ECO:0000313" key="4">
    <source>
        <dbReference type="Proteomes" id="UP000322499"/>
    </source>
</evidence>
<evidence type="ECO:0000256" key="2">
    <source>
        <dbReference type="SAM" id="Phobius"/>
    </source>
</evidence>
<dbReference type="AlphaFoldDB" id="A0A5S5D1C0"/>
<feature type="region of interest" description="Disordered" evidence="1">
    <location>
        <begin position="1"/>
        <end position="28"/>
    </location>
</feature>
<feature type="transmembrane region" description="Helical" evidence="2">
    <location>
        <begin position="30"/>
        <end position="49"/>
    </location>
</feature>
<protein>
    <submittedName>
        <fullName evidence="3">Uncharacterized protein (TIGR02588 family)</fullName>
    </submittedName>
</protein>
<comment type="caution">
    <text evidence="3">The sequence shown here is derived from an EMBL/GenBank/DDBJ whole genome shotgun (WGS) entry which is preliminary data.</text>
</comment>
<evidence type="ECO:0000313" key="3">
    <source>
        <dbReference type="EMBL" id="TYP88572.1"/>
    </source>
</evidence>
<gene>
    <name evidence="3" type="ORF">BD833_104280</name>
</gene>
<name>A0A5S5D1C0_9ACTN</name>
<dbReference type="EMBL" id="VNHW01000004">
    <property type="protein sequence ID" value="TYP88572.1"/>
    <property type="molecule type" value="Genomic_DNA"/>
</dbReference>
<keyword evidence="2" id="KW-0472">Membrane</keyword>
<sequence length="146" mass="15412">MDDDQHTEDPQARPQQDDGDSQERTTPGEYALGALGGLLVLLLLGFLTYQAVAVRESDPALSVSVSSVEAAGDGYAVHFEVRNSGGRTAEQVQISGTLTRDGSEVEQASTSVPYLPPNSRHSGALLFSEDPRDGRLQVGPAGYVAP</sequence>
<dbReference type="RefSeq" id="WP_166532685.1">
    <property type="nucleotide sequence ID" value="NZ_VNHW01000004.1"/>
</dbReference>
<evidence type="ECO:0000256" key="1">
    <source>
        <dbReference type="SAM" id="MobiDB-lite"/>
    </source>
</evidence>
<keyword evidence="2" id="KW-1133">Transmembrane helix</keyword>
<keyword evidence="4" id="KW-1185">Reference proteome</keyword>